<evidence type="ECO:0000313" key="2">
    <source>
        <dbReference type="Proteomes" id="UP000492820"/>
    </source>
</evidence>
<sequence>MFGVRLLLKGEDKWSYFVDYRKDGNEALRDADHRKEELLERLEAIRKRIPDSINPTLESDRQLLVPKSGALKCTIKHFVSRVYYQSLSCHLLTVCQRRGNPSFLRRLKDKPAIQTQVTTEKLLLVLNENMPKLRRHMLDSAIS</sequence>
<dbReference type="AlphaFoldDB" id="A0A068WTC6"/>
<reference evidence="3" key="3">
    <citation type="submission" date="2020-10" db="UniProtKB">
        <authorList>
            <consortium name="WormBaseParasite"/>
        </authorList>
    </citation>
    <scope>IDENTIFICATION</scope>
</reference>
<gene>
    <name evidence="1" type="ORF">EgrG_000529900</name>
</gene>
<dbReference type="WBParaSite" id="EgrG_000529900">
    <property type="protein sequence ID" value="EgrG_000529900"/>
    <property type="gene ID" value="EgrG_000529900"/>
</dbReference>
<reference evidence="1 2" key="1">
    <citation type="journal article" date="2013" name="Nature">
        <title>The genomes of four tapeworm species reveal adaptations to parasitism.</title>
        <authorList>
            <person name="Tsai I.J."/>
            <person name="Zarowiecki M."/>
            <person name="Holroyd N."/>
            <person name="Garciarrubio A."/>
            <person name="Sanchez-Flores A."/>
            <person name="Brooks K.L."/>
            <person name="Tracey A."/>
            <person name="Bobes R.J."/>
            <person name="Fragoso G."/>
            <person name="Sciutto E."/>
            <person name="Aslett M."/>
            <person name="Beasley H."/>
            <person name="Bennett H.M."/>
            <person name="Cai J."/>
            <person name="Camicia F."/>
            <person name="Clark R."/>
            <person name="Cucher M."/>
            <person name="De Silva N."/>
            <person name="Day T.A."/>
            <person name="Deplazes P."/>
            <person name="Estrada K."/>
            <person name="Fernandez C."/>
            <person name="Holland P.W."/>
            <person name="Hou J."/>
            <person name="Hu S."/>
            <person name="Huckvale T."/>
            <person name="Hung S.S."/>
            <person name="Kamenetzky L."/>
            <person name="Keane J.A."/>
            <person name="Kiss F."/>
            <person name="Koziol U."/>
            <person name="Lambert O."/>
            <person name="Liu K."/>
            <person name="Luo X."/>
            <person name="Luo Y."/>
            <person name="Macchiaroli N."/>
            <person name="Nichol S."/>
            <person name="Paps J."/>
            <person name="Parkinson J."/>
            <person name="Pouchkina-Stantcheva N."/>
            <person name="Riddiford N."/>
            <person name="Rosenzvit M."/>
            <person name="Salinas G."/>
            <person name="Wasmuth J.D."/>
            <person name="Zamanian M."/>
            <person name="Zheng Y."/>
            <person name="Cai X."/>
            <person name="Soberon X."/>
            <person name="Olson P.D."/>
            <person name="Laclette J.P."/>
            <person name="Brehm K."/>
            <person name="Berriman M."/>
            <person name="Garciarrubio A."/>
            <person name="Bobes R.J."/>
            <person name="Fragoso G."/>
            <person name="Sanchez-Flores A."/>
            <person name="Estrada K."/>
            <person name="Cevallos M.A."/>
            <person name="Morett E."/>
            <person name="Gonzalez V."/>
            <person name="Portillo T."/>
            <person name="Ochoa-Leyva A."/>
            <person name="Jose M.V."/>
            <person name="Sciutto E."/>
            <person name="Landa A."/>
            <person name="Jimenez L."/>
            <person name="Valdes V."/>
            <person name="Carrero J.C."/>
            <person name="Larralde C."/>
            <person name="Morales-Montor J."/>
            <person name="Limon-Lason J."/>
            <person name="Soberon X."/>
            <person name="Laclette J.P."/>
        </authorList>
    </citation>
    <scope>NUCLEOTIDE SEQUENCE [LARGE SCALE GENOMIC DNA]</scope>
</reference>
<protein>
    <submittedName>
        <fullName evidence="3">SNF2_N domain-containing protein</fullName>
    </submittedName>
</protein>
<evidence type="ECO:0000313" key="3">
    <source>
        <dbReference type="WBParaSite" id="EgrG_000529900"/>
    </source>
</evidence>
<accession>A0A068WTC6</accession>
<proteinExistence type="predicted"/>
<reference evidence="1" key="2">
    <citation type="submission" date="2014-06" db="EMBL/GenBank/DDBJ databases">
        <authorList>
            <person name="Aslett M."/>
        </authorList>
    </citation>
    <scope>NUCLEOTIDE SEQUENCE</scope>
</reference>
<dbReference type="Proteomes" id="UP000492820">
    <property type="component" value="Unassembled WGS sequence"/>
</dbReference>
<dbReference type="EMBL" id="LK028582">
    <property type="protein sequence ID" value="CDS20939.1"/>
    <property type="molecule type" value="Genomic_DNA"/>
</dbReference>
<name>A0A068WTC6_ECHGR</name>
<evidence type="ECO:0000313" key="1">
    <source>
        <dbReference type="EMBL" id="CDS20939.1"/>
    </source>
</evidence>
<organism evidence="1">
    <name type="scientific">Echinococcus granulosus</name>
    <name type="common">Hydatid tapeworm</name>
    <dbReference type="NCBI Taxonomy" id="6210"/>
    <lineage>
        <taxon>Eukaryota</taxon>
        <taxon>Metazoa</taxon>
        <taxon>Spiralia</taxon>
        <taxon>Lophotrochozoa</taxon>
        <taxon>Platyhelminthes</taxon>
        <taxon>Cestoda</taxon>
        <taxon>Eucestoda</taxon>
        <taxon>Cyclophyllidea</taxon>
        <taxon>Taeniidae</taxon>
        <taxon>Echinococcus</taxon>
        <taxon>Echinococcus granulosus group</taxon>
    </lineage>
</organism>